<gene>
    <name evidence="1" type="ORF">ACFQS3_12845</name>
</gene>
<keyword evidence="2" id="KW-1185">Reference proteome</keyword>
<reference evidence="2" key="1">
    <citation type="journal article" date="2019" name="Int. J. Syst. Evol. Microbiol.">
        <title>The Global Catalogue of Microorganisms (GCM) 10K type strain sequencing project: providing services to taxonomists for standard genome sequencing and annotation.</title>
        <authorList>
            <consortium name="The Broad Institute Genomics Platform"/>
            <consortium name="The Broad Institute Genome Sequencing Center for Infectious Disease"/>
            <person name="Wu L."/>
            <person name="Ma J."/>
        </authorList>
    </citation>
    <scope>NUCLEOTIDE SEQUENCE [LARGE SCALE GENOMIC DNA]</scope>
    <source>
        <strain evidence="2">KACC 12634</strain>
    </source>
</reference>
<protein>
    <submittedName>
        <fullName evidence="1">Uncharacterized protein</fullName>
    </submittedName>
</protein>
<comment type="caution">
    <text evidence="1">The sequence shown here is derived from an EMBL/GenBank/DDBJ whole genome shotgun (WGS) entry which is preliminary data.</text>
</comment>
<evidence type="ECO:0000313" key="2">
    <source>
        <dbReference type="Proteomes" id="UP001596470"/>
    </source>
</evidence>
<dbReference type="Proteomes" id="UP001596470">
    <property type="component" value="Unassembled WGS sequence"/>
</dbReference>
<name>A0ABW2D6W7_9ACTN</name>
<proteinExistence type="predicted"/>
<organism evidence="1 2">
    <name type="scientific">Glycomyces mayteni</name>
    <dbReference type="NCBI Taxonomy" id="543887"/>
    <lineage>
        <taxon>Bacteria</taxon>
        <taxon>Bacillati</taxon>
        <taxon>Actinomycetota</taxon>
        <taxon>Actinomycetes</taxon>
        <taxon>Glycomycetales</taxon>
        <taxon>Glycomycetaceae</taxon>
        <taxon>Glycomyces</taxon>
    </lineage>
</organism>
<evidence type="ECO:0000313" key="1">
    <source>
        <dbReference type="EMBL" id="MFC6958087.1"/>
    </source>
</evidence>
<sequence>MTDAGEEDPTGGEAPIVPTTGKVGVTVALFLFVLYLTNQGFADFASGFLHDDLDAVPVRGICVQRQYDENGDAWYVQVPCWSAATKAEIIEVYTSPPVPDAAGWNSCDYAGGSTVWFDNGVAVCTVPH</sequence>
<accession>A0ABW2D6W7</accession>
<dbReference type="EMBL" id="JBHSYS010000003">
    <property type="protein sequence ID" value="MFC6958087.1"/>
    <property type="molecule type" value="Genomic_DNA"/>
</dbReference>
<dbReference type="RefSeq" id="WP_382346241.1">
    <property type="nucleotide sequence ID" value="NZ_JBHMBP010000001.1"/>
</dbReference>